<sequence length="576" mass="63407">MRASRYLIATQKETPNDAVVISHQLMLRAGMIRRLSSGLYTWLPTGLRVLRKVERIVREEMDRAGALEVLMPVVQPAELWEESGRWQQYGPELLRIQDRHDNPFCLGPTHEEVITDLIRTEINSYKQLPANFYQIQTKFRDEIRPRFGVMRAREFTMKDAYSFHLTADSLQETYDVMHDAYCRIFDRIGLDYRPVLADTGSIGGSHSHEFHVLAQSGEDDIAFSTVSRYAANVELAEAVAPAGERPAPSKEMAELHTPGQKTIAALEEAYGIAANTSVKTLIVLGETDEEGAEAPLVALVLRGDHDLNELKAEKLAGVASPLQFAPEARIAAELGCGIGSLGPVGMNIDVIVDRAAAHLADFVCGANRDDYHLTGVNWERDVAIARVEDLRNVVAGDASPDGEGTLEIKRGIEVGHIFQLGNKYSKAMNAKVLDENGKEQVMVMGCYGIGVSRVVAAAIEQNHDDAGIIWPAAIAPFQLAIVPINMQKSEAVTQKCEHIYKALSAKGIDVLLMDEPKARLGGMLADAELMGIPHRIVVGDRGLESGKIEYKGRRDSENSEFSADQIVDILLEKIPH</sequence>
<keyword evidence="3 10" id="KW-0963">Cytoplasm</keyword>
<dbReference type="Gene3D" id="3.30.930.10">
    <property type="entry name" value="Bira Bifunctional Protein, Domain 2"/>
    <property type="match status" value="2"/>
</dbReference>
<organism evidence="12 13">
    <name type="scientific">Microbulbifer bruguierae</name>
    <dbReference type="NCBI Taxonomy" id="3029061"/>
    <lineage>
        <taxon>Bacteria</taxon>
        <taxon>Pseudomonadati</taxon>
        <taxon>Pseudomonadota</taxon>
        <taxon>Gammaproteobacteria</taxon>
        <taxon>Cellvibrionales</taxon>
        <taxon>Microbulbiferaceae</taxon>
        <taxon>Microbulbifer</taxon>
    </lineage>
</organism>
<keyword evidence="5 10" id="KW-0547">Nucleotide-binding</keyword>
<dbReference type="Proteomes" id="UP001236500">
    <property type="component" value="Chromosome"/>
</dbReference>
<dbReference type="PANTHER" id="PTHR42753">
    <property type="entry name" value="MITOCHONDRIAL RIBOSOME PROTEIN L39/PROLYL-TRNA LIGASE FAMILY MEMBER"/>
    <property type="match status" value="1"/>
</dbReference>
<dbReference type="InterPro" id="IPR036621">
    <property type="entry name" value="Anticodon-bd_dom_sf"/>
</dbReference>
<dbReference type="PRINTS" id="PR01046">
    <property type="entry name" value="TRNASYNTHPRO"/>
</dbReference>
<comment type="catalytic activity">
    <reaction evidence="9 10">
        <text>tRNA(Pro) + L-proline + ATP = L-prolyl-tRNA(Pro) + AMP + diphosphate</text>
        <dbReference type="Rhea" id="RHEA:14305"/>
        <dbReference type="Rhea" id="RHEA-COMP:9700"/>
        <dbReference type="Rhea" id="RHEA-COMP:9702"/>
        <dbReference type="ChEBI" id="CHEBI:30616"/>
        <dbReference type="ChEBI" id="CHEBI:33019"/>
        <dbReference type="ChEBI" id="CHEBI:60039"/>
        <dbReference type="ChEBI" id="CHEBI:78442"/>
        <dbReference type="ChEBI" id="CHEBI:78532"/>
        <dbReference type="ChEBI" id="CHEBI:456215"/>
        <dbReference type="EC" id="6.1.1.15"/>
    </reaction>
</comment>
<dbReference type="EC" id="6.1.1.15" evidence="10"/>
<dbReference type="PIRSF" id="PIRSF001535">
    <property type="entry name" value="ProRS_1"/>
    <property type="match status" value="1"/>
</dbReference>
<protein>
    <recommendedName>
        <fullName evidence="10">Proline--tRNA ligase</fullName>
        <ecNumber evidence="10">6.1.1.15</ecNumber>
    </recommendedName>
    <alternativeName>
        <fullName evidence="10">Prolyl-tRNA synthetase</fullName>
        <shortName evidence="10">ProRS</shortName>
    </alternativeName>
</protein>
<dbReference type="PANTHER" id="PTHR42753:SF2">
    <property type="entry name" value="PROLINE--TRNA LIGASE"/>
    <property type="match status" value="1"/>
</dbReference>
<dbReference type="Pfam" id="PF04073">
    <property type="entry name" value="tRNA_edit"/>
    <property type="match status" value="1"/>
</dbReference>
<evidence type="ECO:0000313" key="13">
    <source>
        <dbReference type="Proteomes" id="UP001236500"/>
    </source>
</evidence>
<dbReference type="InterPro" id="IPR036754">
    <property type="entry name" value="YbaK/aa-tRNA-synt-asso_dom_sf"/>
</dbReference>
<dbReference type="Pfam" id="PF00587">
    <property type="entry name" value="tRNA-synt_2b"/>
    <property type="match status" value="1"/>
</dbReference>
<comment type="similarity">
    <text evidence="10">Belongs to the class-II aminoacyl-tRNA synthetase family. ProS type 1 subfamily.</text>
</comment>
<keyword evidence="13" id="KW-1185">Reference proteome</keyword>
<name>A0ABY8NHK3_9GAMM</name>
<dbReference type="CDD" id="cd00861">
    <property type="entry name" value="ProRS_anticodon_short"/>
    <property type="match status" value="1"/>
</dbReference>
<dbReference type="SUPFAM" id="SSF55681">
    <property type="entry name" value="Class II aaRS and biotin synthetases"/>
    <property type="match status" value="1"/>
</dbReference>
<keyword evidence="7 10" id="KW-0648">Protein biosynthesis</keyword>
<dbReference type="EMBL" id="CP118605">
    <property type="protein sequence ID" value="WGL18072.1"/>
    <property type="molecule type" value="Genomic_DNA"/>
</dbReference>
<dbReference type="InterPro" id="IPR002314">
    <property type="entry name" value="aa-tRNA-synt_IIb"/>
</dbReference>
<evidence type="ECO:0000256" key="4">
    <source>
        <dbReference type="ARBA" id="ARBA00022598"/>
    </source>
</evidence>
<dbReference type="SUPFAM" id="SSF52954">
    <property type="entry name" value="Class II aaRS ABD-related"/>
    <property type="match status" value="1"/>
</dbReference>
<keyword evidence="6 10" id="KW-0067">ATP-binding</keyword>
<evidence type="ECO:0000256" key="10">
    <source>
        <dbReference type="HAMAP-Rule" id="MF_01569"/>
    </source>
</evidence>
<dbReference type="CDD" id="cd04334">
    <property type="entry name" value="ProRS-INS"/>
    <property type="match status" value="1"/>
</dbReference>
<comment type="subcellular location">
    <subcellularLocation>
        <location evidence="1 10">Cytoplasm</location>
    </subcellularLocation>
</comment>
<dbReference type="InterPro" id="IPR044140">
    <property type="entry name" value="ProRS_anticodon_short"/>
</dbReference>
<dbReference type="GO" id="GO:0004827">
    <property type="term" value="F:proline-tRNA ligase activity"/>
    <property type="evidence" value="ECO:0007669"/>
    <property type="project" value="UniProtKB-EC"/>
</dbReference>
<reference evidence="12 13" key="1">
    <citation type="submission" date="2023-02" db="EMBL/GenBank/DDBJ databases">
        <title>Description and genomic characterization of Microbulbifer bruguierae sp. nov., isolated from the sediment of mangrove plant Bruguiera sexangula.</title>
        <authorList>
            <person name="Long M."/>
        </authorList>
    </citation>
    <scope>NUCLEOTIDE SEQUENCE [LARGE SCALE GENOMIC DNA]</scope>
    <source>
        <strain evidence="12 13">H12</strain>
    </source>
</reference>
<evidence type="ECO:0000313" key="12">
    <source>
        <dbReference type="EMBL" id="WGL18072.1"/>
    </source>
</evidence>
<dbReference type="InterPro" id="IPR045864">
    <property type="entry name" value="aa-tRNA-synth_II/BPL/LPL"/>
</dbReference>
<dbReference type="NCBIfam" id="NF006625">
    <property type="entry name" value="PRK09194.1"/>
    <property type="match status" value="1"/>
</dbReference>
<keyword evidence="4 10" id="KW-0436">Ligase</keyword>
<dbReference type="HAMAP" id="MF_01569">
    <property type="entry name" value="Pro_tRNA_synth_type1"/>
    <property type="match status" value="1"/>
</dbReference>
<dbReference type="PROSITE" id="PS50862">
    <property type="entry name" value="AA_TRNA_LIGASE_II"/>
    <property type="match status" value="1"/>
</dbReference>
<dbReference type="InterPro" id="IPR006195">
    <property type="entry name" value="aa-tRNA-synth_II"/>
</dbReference>
<comment type="domain">
    <text evidence="10">Consists of three domains: the N-terminal catalytic domain, the editing domain and the C-terminal anticodon-binding domain.</text>
</comment>
<dbReference type="RefSeq" id="WP_280322024.1">
    <property type="nucleotide sequence ID" value="NZ_CP118605.1"/>
</dbReference>
<dbReference type="InterPro" id="IPR007214">
    <property type="entry name" value="YbaK/aa-tRNA-synth-assoc-dom"/>
</dbReference>
<proteinExistence type="inferred from homology"/>
<dbReference type="NCBIfam" id="TIGR00409">
    <property type="entry name" value="proS_fam_II"/>
    <property type="match status" value="1"/>
</dbReference>
<evidence type="ECO:0000256" key="3">
    <source>
        <dbReference type="ARBA" id="ARBA00022490"/>
    </source>
</evidence>
<dbReference type="Gene3D" id="3.40.50.800">
    <property type="entry name" value="Anticodon-binding domain"/>
    <property type="match status" value="1"/>
</dbReference>
<evidence type="ECO:0000256" key="1">
    <source>
        <dbReference type="ARBA" id="ARBA00004496"/>
    </source>
</evidence>
<dbReference type="CDD" id="cd00779">
    <property type="entry name" value="ProRS_core_prok"/>
    <property type="match status" value="1"/>
</dbReference>
<dbReference type="InterPro" id="IPR002316">
    <property type="entry name" value="Pro-tRNA-ligase_IIa"/>
</dbReference>
<dbReference type="InterPro" id="IPR050062">
    <property type="entry name" value="Pro-tRNA_synthetase"/>
</dbReference>
<feature type="domain" description="Aminoacyl-transfer RNA synthetases class-II family profile" evidence="11">
    <location>
        <begin position="33"/>
        <end position="471"/>
    </location>
</feature>
<dbReference type="InterPro" id="IPR023717">
    <property type="entry name" value="Pro-tRNA-Synthase_IIa_type1"/>
</dbReference>
<comment type="subunit">
    <text evidence="2 10">Homodimer.</text>
</comment>
<dbReference type="InterPro" id="IPR004500">
    <property type="entry name" value="Pro-tRNA-synth_IIa_bac-type"/>
</dbReference>
<evidence type="ECO:0000256" key="2">
    <source>
        <dbReference type="ARBA" id="ARBA00011738"/>
    </source>
</evidence>
<dbReference type="Pfam" id="PF03129">
    <property type="entry name" value="HGTP_anticodon"/>
    <property type="match status" value="1"/>
</dbReference>
<dbReference type="InterPro" id="IPR004154">
    <property type="entry name" value="Anticodon-bd"/>
</dbReference>
<evidence type="ECO:0000256" key="9">
    <source>
        <dbReference type="ARBA" id="ARBA00047671"/>
    </source>
</evidence>
<gene>
    <name evidence="10" type="primary">proS</name>
    <name evidence="12" type="ORF">PVT68_07195</name>
</gene>
<evidence type="ECO:0000259" key="11">
    <source>
        <dbReference type="PROSITE" id="PS50862"/>
    </source>
</evidence>
<comment type="function">
    <text evidence="10">Catalyzes the attachment of proline to tRNA(Pro) in a two-step reaction: proline is first activated by ATP to form Pro-AMP and then transferred to the acceptor end of tRNA(Pro). As ProRS can inadvertently accommodate and process non-cognate amino acids such as alanine and cysteine, to avoid such errors it has two additional distinct editing activities against alanine. One activity is designated as 'pretransfer' editing and involves the tRNA(Pro)-independent hydrolysis of activated Ala-AMP. The other activity is designated 'posttransfer' editing and involves deacylation of mischarged Ala-tRNA(Pro). The misacylated Cys-tRNA(Pro) is not edited by ProRS.</text>
</comment>
<dbReference type="Gene3D" id="3.90.960.10">
    <property type="entry name" value="YbaK/aminoacyl-tRNA synthetase-associated domain"/>
    <property type="match status" value="1"/>
</dbReference>
<evidence type="ECO:0000256" key="7">
    <source>
        <dbReference type="ARBA" id="ARBA00022917"/>
    </source>
</evidence>
<evidence type="ECO:0000256" key="6">
    <source>
        <dbReference type="ARBA" id="ARBA00022840"/>
    </source>
</evidence>
<dbReference type="SUPFAM" id="SSF55826">
    <property type="entry name" value="YbaK/ProRS associated domain"/>
    <property type="match status" value="1"/>
</dbReference>
<evidence type="ECO:0000256" key="8">
    <source>
        <dbReference type="ARBA" id="ARBA00023146"/>
    </source>
</evidence>
<accession>A0ABY8NHK3</accession>
<keyword evidence="8 10" id="KW-0030">Aminoacyl-tRNA synthetase</keyword>
<dbReference type="InterPro" id="IPR033730">
    <property type="entry name" value="ProRS_core_prok"/>
</dbReference>
<evidence type="ECO:0000256" key="5">
    <source>
        <dbReference type="ARBA" id="ARBA00022741"/>
    </source>
</evidence>